<protein>
    <submittedName>
        <fullName evidence="1">Uncharacterized protein</fullName>
    </submittedName>
</protein>
<dbReference type="AlphaFoldDB" id="A0A4S8K5C8"/>
<name>A0A4S8K5C8_MUSBA</name>
<keyword evidence="2" id="KW-1185">Reference proteome</keyword>
<proteinExistence type="predicted"/>
<dbReference type="EMBL" id="PYDT01000002">
    <property type="protein sequence ID" value="THU70064.1"/>
    <property type="molecule type" value="Genomic_DNA"/>
</dbReference>
<reference evidence="1 2" key="1">
    <citation type="journal article" date="2019" name="Nat. Plants">
        <title>Genome sequencing of Musa balbisiana reveals subgenome evolution and function divergence in polyploid bananas.</title>
        <authorList>
            <person name="Yao X."/>
        </authorList>
    </citation>
    <scope>NUCLEOTIDE SEQUENCE [LARGE SCALE GENOMIC DNA]</scope>
    <source>
        <strain evidence="2">cv. DH-PKW</strain>
        <tissue evidence="1">Leaves</tissue>
    </source>
</reference>
<gene>
    <name evidence="1" type="ORF">C4D60_Mb08t21100</name>
</gene>
<accession>A0A4S8K5C8</accession>
<sequence length="125" mass="13820">MVREGSKKRGRDRRESWLSLKNKSNHTVAELLHELHASNVFASSFGQLYINTKSSTSSICRTPHSITSSHCSGTTFNRHYNWVGAARTRTPSATNYDVHSPTWGDGKPVHLPSAMEATGLGHEPC</sequence>
<organism evidence="1 2">
    <name type="scientific">Musa balbisiana</name>
    <name type="common">Banana</name>
    <dbReference type="NCBI Taxonomy" id="52838"/>
    <lineage>
        <taxon>Eukaryota</taxon>
        <taxon>Viridiplantae</taxon>
        <taxon>Streptophyta</taxon>
        <taxon>Embryophyta</taxon>
        <taxon>Tracheophyta</taxon>
        <taxon>Spermatophyta</taxon>
        <taxon>Magnoliopsida</taxon>
        <taxon>Liliopsida</taxon>
        <taxon>Zingiberales</taxon>
        <taxon>Musaceae</taxon>
        <taxon>Musa</taxon>
    </lineage>
</organism>
<dbReference type="Proteomes" id="UP000317650">
    <property type="component" value="Chromosome 8"/>
</dbReference>
<comment type="caution">
    <text evidence="1">The sequence shown here is derived from an EMBL/GenBank/DDBJ whole genome shotgun (WGS) entry which is preliminary data.</text>
</comment>
<evidence type="ECO:0000313" key="1">
    <source>
        <dbReference type="EMBL" id="THU70064.1"/>
    </source>
</evidence>
<evidence type="ECO:0000313" key="2">
    <source>
        <dbReference type="Proteomes" id="UP000317650"/>
    </source>
</evidence>